<keyword evidence="1" id="KW-1133">Transmembrane helix</keyword>
<feature type="transmembrane region" description="Helical" evidence="1">
    <location>
        <begin position="12"/>
        <end position="31"/>
    </location>
</feature>
<keyword evidence="1" id="KW-0472">Membrane</keyword>
<evidence type="ECO:0000313" key="3">
    <source>
        <dbReference type="Proteomes" id="UP000270094"/>
    </source>
</evidence>
<name>A0A3P7I2R6_STRVU</name>
<keyword evidence="3" id="KW-1185">Reference proteome</keyword>
<protein>
    <submittedName>
        <fullName evidence="2">Uncharacterized protein</fullName>
    </submittedName>
</protein>
<reference evidence="2 3" key="1">
    <citation type="submission" date="2018-11" db="EMBL/GenBank/DDBJ databases">
        <authorList>
            <consortium name="Pathogen Informatics"/>
        </authorList>
    </citation>
    <scope>NUCLEOTIDE SEQUENCE [LARGE SCALE GENOMIC DNA]</scope>
</reference>
<feature type="transmembrane region" description="Helical" evidence="1">
    <location>
        <begin position="43"/>
        <end position="61"/>
    </location>
</feature>
<accession>A0A3P7I2R6</accession>
<dbReference type="EMBL" id="UYYB01004197">
    <property type="protein sequence ID" value="VDM66970.1"/>
    <property type="molecule type" value="Genomic_DNA"/>
</dbReference>
<gene>
    <name evidence="2" type="ORF">SVUK_LOCUS1968</name>
</gene>
<organism evidence="2 3">
    <name type="scientific">Strongylus vulgaris</name>
    <name type="common">Blood worm</name>
    <dbReference type="NCBI Taxonomy" id="40348"/>
    <lineage>
        <taxon>Eukaryota</taxon>
        <taxon>Metazoa</taxon>
        <taxon>Ecdysozoa</taxon>
        <taxon>Nematoda</taxon>
        <taxon>Chromadorea</taxon>
        <taxon>Rhabditida</taxon>
        <taxon>Rhabditina</taxon>
        <taxon>Rhabditomorpha</taxon>
        <taxon>Strongyloidea</taxon>
        <taxon>Strongylidae</taxon>
        <taxon>Strongylus</taxon>
    </lineage>
</organism>
<dbReference type="Proteomes" id="UP000270094">
    <property type="component" value="Unassembled WGS sequence"/>
</dbReference>
<dbReference type="OrthoDB" id="5860103at2759"/>
<dbReference type="AlphaFoldDB" id="A0A3P7I2R6"/>
<evidence type="ECO:0000256" key="1">
    <source>
        <dbReference type="SAM" id="Phobius"/>
    </source>
</evidence>
<sequence length="202" mass="22760">MSSRYGKQIWDAFLIELLMVYFSWRIATATLHPSLIWTRPKTVLSMVAIWAIILSTSLPYVYSTAISLSFGSDGVILLSAGVMITYATGQTAVVNLLAMIACSTCYAACFAKIRDPQHRYKDVDKRLFFCALMSSLPFCAEVVRSIVSLATFERRGSLHEFSLDFRIPILELVHVILDFPRVVEAIILVYVEHVVAVIMKRK</sequence>
<keyword evidence="1" id="KW-0812">Transmembrane</keyword>
<proteinExistence type="predicted"/>
<evidence type="ECO:0000313" key="2">
    <source>
        <dbReference type="EMBL" id="VDM66970.1"/>
    </source>
</evidence>